<dbReference type="HOGENOM" id="CLU_983665_0_0_1"/>
<organism evidence="2">
    <name type="scientific">Gaeumannomyces tritici (strain R3-111a-1)</name>
    <name type="common">Wheat and barley take-all root rot fungus</name>
    <name type="synonym">Gaeumannomyces graminis var. tritici</name>
    <dbReference type="NCBI Taxonomy" id="644352"/>
    <lineage>
        <taxon>Eukaryota</taxon>
        <taxon>Fungi</taxon>
        <taxon>Dikarya</taxon>
        <taxon>Ascomycota</taxon>
        <taxon>Pezizomycotina</taxon>
        <taxon>Sordariomycetes</taxon>
        <taxon>Sordariomycetidae</taxon>
        <taxon>Magnaporthales</taxon>
        <taxon>Magnaporthaceae</taxon>
        <taxon>Gaeumannomyces</taxon>
    </lineage>
</organism>
<dbReference type="EMBL" id="GL385396">
    <property type="protein sequence ID" value="EJT78323.1"/>
    <property type="molecule type" value="Genomic_DNA"/>
</dbReference>
<reference evidence="2" key="3">
    <citation type="submission" date="2010-09" db="EMBL/GenBank/DDBJ databases">
        <title>Annotation of Gaeumannomyces graminis var. tritici R3-111a-1.</title>
        <authorList>
            <consortium name="The Broad Institute Genome Sequencing Platform"/>
            <person name="Ma L.-J."/>
            <person name="Dead R."/>
            <person name="Young S.K."/>
            <person name="Zeng Q."/>
            <person name="Gargeya S."/>
            <person name="Fitzgerald M."/>
            <person name="Haas B."/>
            <person name="Abouelleil A."/>
            <person name="Alvarado L."/>
            <person name="Arachchi H.M."/>
            <person name="Berlin A."/>
            <person name="Brown A."/>
            <person name="Chapman S.B."/>
            <person name="Chen Z."/>
            <person name="Dunbar C."/>
            <person name="Freedman E."/>
            <person name="Gearin G."/>
            <person name="Gellesch M."/>
            <person name="Goldberg J."/>
            <person name="Griggs A."/>
            <person name="Gujja S."/>
            <person name="Heiman D."/>
            <person name="Howarth C."/>
            <person name="Larson L."/>
            <person name="Lui A."/>
            <person name="MacDonald P.J.P."/>
            <person name="Mehta T."/>
            <person name="Montmayeur A."/>
            <person name="Murphy C."/>
            <person name="Neiman D."/>
            <person name="Pearson M."/>
            <person name="Priest M."/>
            <person name="Roberts A."/>
            <person name="Saif S."/>
            <person name="Shea T."/>
            <person name="Shenoy N."/>
            <person name="Sisk P."/>
            <person name="Stolte C."/>
            <person name="Sykes S."/>
            <person name="Yandava C."/>
            <person name="Wortman J."/>
            <person name="Nusbaum C."/>
            <person name="Birren B."/>
        </authorList>
    </citation>
    <scope>NUCLEOTIDE SEQUENCE</scope>
    <source>
        <strain evidence="2">R3-111a-1</strain>
    </source>
</reference>
<proteinExistence type="predicted"/>
<evidence type="ECO:0000256" key="1">
    <source>
        <dbReference type="SAM" id="MobiDB-lite"/>
    </source>
</evidence>
<protein>
    <submittedName>
        <fullName evidence="2 3">Uncharacterized protein</fullName>
    </submittedName>
</protein>
<feature type="region of interest" description="Disordered" evidence="1">
    <location>
        <begin position="1"/>
        <end position="57"/>
    </location>
</feature>
<keyword evidence="4" id="KW-1185">Reference proteome</keyword>
<evidence type="ECO:0000313" key="2">
    <source>
        <dbReference type="EMBL" id="EJT78323.1"/>
    </source>
</evidence>
<dbReference type="AlphaFoldDB" id="J3NQ67"/>
<accession>J3NQ67</accession>
<reference evidence="3" key="4">
    <citation type="journal article" date="2015" name="G3 (Bethesda)">
        <title>Genome sequences of three phytopathogenic species of the Magnaporthaceae family of fungi.</title>
        <authorList>
            <person name="Okagaki L.H."/>
            <person name="Nunes C.C."/>
            <person name="Sailsbery J."/>
            <person name="Clay B."/>
            <person name="Brown D."/>
            <person name="John T."/>
            <person name="Oh Y."/>
            <person name="Young N."/>
            <person name="Fitzgerald M."/>
            <person name="Haas B.J."/>
            <person name="Zeng Q."/>
            <person name="Young S."/>
            <person name="Adiconis X."/>
            <person name="Fan L."/>
            <person name="Levin J.Z."/>
            <person name="Mitchell T.K."/>
            <person name="Okubara P.A."/>
            <person name="Farman M.L."/>
            <person name="Kohn L.M."/>
            <person name="Birren B."/>
            <person name="Ma L.-J."/>
            <person name="Dean R.A."/>
        </authorList>
    </citation>
    <scope>NUCLEOTIDE SEQUENCE</scope>
    <source>
        <strain evidence="3">R3-111a-1</strain>
    </source>
</reference>
<reference evidence="3" key="5">
    <citation type="submission" date="2018-04" db="UniProtKB">
        <authorList>
            <consortium name="EnsemblFungi"/>
        </authorList>
    </citation>
    <scope>IDENTIFICATION</scope>
    <source>
        <strain evidence="3">R3-111a-1</strain>
    </source>
</reference>
<feature type="compositionally biased region" description="Basic and acidic residues" evidence="1">
    <location>
        <begin position="33"/>
        <end position="44"/>
    </location>
</feature>
<reference evidence="4" key="1">
    <citation type="submission" date="2010-07" db="EMBL/GenBank/DDBJ databases">
        <title>The genome sequence of Gaeumannomyces graminis var. tritici strain R3-111a-1.</title>
        <authorList>
            <consortium name="The Broad Institute Genome Sequencing Platform"/>
            <person name="Ma L.-J."/>
            <person name="Dead R."/>
            <person name="Young S."/>
            <person name="Zeng Q."/>
            <person name="Koehrsen M."/>
            <person name="Alvarado L."/>
            <person name="Berlin A."/>
            <person name="Chapman S.B."/>
            <person name="Chen Z."/>
            <person name="Freedman E."/>
            <person name="Gellesch M."/>
            <person name="Goldberg J."/>
            <person name="Griggs A."/>
            <person name="Gujja S."/>
            <person name="Heilman E.R."/>
            <person name="Heiman D."/>
            <person name="Hepburn T."/>
            <person name="Howarth C."/>
            <person name="Jen D."/>
            <person name="Larson L."/>
            <person name="Mehta T."/>
            <person name="Neiman D."/>
            <person name="Pearson M."/>
            <person name="Roberts A."/>
            <person name="Saif S."/>
            <person name="Shea T."/>
            <person name="Shenoy N."/>
            <person name="Sisk P."/>
            <person name="Stolte C."/>
            <person name="Sykes S."/>
            <person name="Walk T."/>
            <person name="White J."/>
            <person name="Yandava C."/>
            <person name="Haas B."/>
            <person name="Nusbaum C."/>
            <person name="Birren B."/>
        </authorList>
    </citation>
    <scope>NUCLEOTIDE SEQUENCE [LARGE SCALE GENOMIC DNA]</scope>
    <source>
        <strain evidence="4">R3-111a-1</strain>
    </source>
</reference>
<dbReference type="Proteomes" id="UP000006039">
    <property type="component" value="Unassembled WGS sequence"/>
</dbReference>
<reference evidence="2" key="2">
    <citation type="submission" date="2010-07" db="EMBL/GenBank/DDBJ databases">
        <authorList>
            <consortium name="The Broad Institute Genome Sequencing Platform"/>
            <consortium name="Broad Institute Genome Sequencing Center for Infectious Disease"/>
            <person name="Ma L.-J."/>
            <person name="Dead R."/>
            <person name="Young S."/>
            <person name="Zeng Q."/>
            <person name="Koehrsen M."/>
            <person name="Alvarado L."/>
            <person name="Berlin A."/>
            <person name="Chapman S.B."/>
            <person name="Chen Z."/>
            <person name="Freedman E."/>
            <person name="Gellesch M."/>
            <person name="Goldberg J."/>
            <person name="Griggs A."/>
            <person name="Gujja S."/>
            <person name="Heilman E.R."/>
            <person name="Heiman D."/>
            <person name="Hepburn T."/>
            <person name="Howarth C."/>
            <person name="Jen D."/>
            <person name="Larson L."/>
            <person name="Mehta T."/>
            <person name="Neiman D."/>
            <person name="Pearson M."/>
            <person name="Roberts A."/>
            <person name="Saif S."/>
            <person name="Shea T."/>
            <person name="Shenoy N."/>
            <person name="Sisk P."/>
            <person name="Stolte C."/>
            <person name="Sykes S."/>
            <person name="Walk T."/>
            <person name="White J."/>
            <person name="Yandava C."/>
            <person name="Haas B."/>
            <person name="Nusbaum C."/>
            <person name="Birren B."/>
        </authorList>
    </citation>
    <scope>NUCLEOTIDE SEQUENCE</scope>
    <source>
        <strain evidence="2">R3-111a-1</strain>
    </source>
</reference>
<dbReference type="GeneID" id="20343882"/>
<dbReference type="VEuPathDB" id="FungiDB:GGTG_03424"/>
<evidence type="ECO:0000313" key="3">
    <source>
        <dbReference type="EnsemblFungi" id="EJT78323"/>
    </source>
</evidence>
<name>J3NQ67_GAET3</name>
<gene>
    <name evidence="3" type="primary">20343882</name>
    <name evidence="2" type="ORF">GGTG_03424</name>
</gene>
<sequence length="283" mass="30676">MFSPERRPQGSPEAAAVYPRAADWFASEPSNEEPSKLGGRESRPKPRAAKAGDTCWGDAGHSTALMDRGYETSLCKGTYLRVAPSWILKWLSRGIPKMGGDKEGRSQQRRVISGVVRRRPASSVQLGPATLGQQENGVGAWSKAADVDRLATRPYPAAASLGGLQSGAVWARSCCCTRLERINGHKGTRRGRQGLLVMDARMQPIFSAAQGSGDCQARLVWVGRADGRHSLQPILIQHAVPVWQGTLPKSVQAITRRMTRLELSRPVRIGSLGMVGSLCWQLG</sequence>
<evidence type="ECO:0000313" key="4">
    <source>
        <dbReference type="Proteomes" id="UP000006039"/>
    </source>
</evidence>
<dbReference type="RefSeq" id="XP_009219468.1">
    <property type="nucleotide sequence ID" value="XM_009221204.1"/>
</dbReference>
<dbReference type="EnsemblFungi" id="EJT78323">
    <property type="protein sequence ID" value="EJT78323"/>
    <property type="gene ID" value="GGTG_03424"/>
</dbReference>